<feature type="domain" description="Histidine kinase" evidence="7">
    <location>
        <begin position="410"/>
        <end position="612"/>
    </location>
</feature>
<evidence type="ECO:0000259" key="8">
    <source>
        <dbReference type="PROSITE" id="PS50112"/>
    </source>
</evidence>
<dbReference type="SUPFAM" id="SSF55874">
    <property type="entry name" value="ATPase domain of HSP90 chaperone/DNA topoisomerase II/histidine kinase"/>
    <property type="match status" value="1"/>
</dbReference>
<keyword evidence="6" id="KW-0902">Two-component regulatory system</keyword>
<gene>
    <name evidence="9" type="ORF">SAMN05192554_10415</name>
</gene>
<evidence type="ECO:0000256" key="4">
    <source>
        <dbReference type="ARBA" id="ARBA00022679"/>
    </source>
</evidence>
<dbReference type="Gene3D" id="3.30.450.40">
    <property type="match status" value="1"/>
</dbReference>
<dbReference type="InterPro" id="IPR003018">
    <property type="entry name" value="GAF"/>
</dbReference>
<keyword evidence="4" id="KW-0808">Transferase</keyword>
<dbReference type="InterPro" id="IPR036890">
    <property type="entry name" value="HATPase_C_sf"/>
</dbReference>
<evidence type="ECO:0000256" key="3">
    <source>
        <dbReference type="ARBA" id="ARBA00022553"/>
    </source>
</evidence>
<name>A0A1G9U9Y6_9EURY</name>
<dbReference type="InterPro" id="IPR003661">
    <property type="entry name" value="HisK_dim/P_dom"/>
</dbReference>
<sequence length="617" mass="66301">MGDDTLQTDLEGLVQHAPGLAMVIGRDARIRRTSEPVEQVLGYVPAELTDRHLGEYVHPADRAAAIATVSEPGDPTDEPTECRLATVDDGWARVRVVPSAGPNGGYVIVDGTDTGQPDDGRTALPEGTSDGFLAVDGDRVVTRLDDRAVELLGRGREQLVGDALATGLQDEAGETLDDRLATAIATGDSASFDLDYGPTGSLLAVQVYPSGDGATVSLRDVTEERRVATELEESVAALHQLYKLASNTELSFEEKQSRVLELGRSYLGLPYGFVSKTDDSTQHIVTATGDHELLQPGESCPIERSYCRKTVETDGILAMHDALAAEIGPDDPAYELFELGAYVGGKLVVDGGLYGTLCFAATAPRDREFTGSERAFVEVASRWLAYEVERHEYQAQLEERNERLAEFASFVSHDLRNPLNVAEGELELAMTAVENEHLEEVAWAHERMRELIQDLLSVARGGDEVQDPSTVDLPSSVDVCWRNVETDQATLVVEATGVVEADEGRLRQLFENLFRNAVEHGSSDAGSATRDAEQAGADVTVTVGDLPDGFYVADDGPGIPEDERDQVFEAGYTTAADGTGFGLRIVEQVAQAHGWTVTVTGSAAGGARFEFTGVDGR</sequence>
<dbReference type="Pfam" id="PF02518">
    <property type="entry name" value="HATPase_c"/>
    <property type="match status" value="1"/>
</dbReference>
<dbReference type="OrthoDB" id="342253at2157"/>
<dbReference type="InterPro" id="IPR005467">
    <property type="entry name" value="His_kinase_dom"/>
</dbReference>
<dbReference type="SUPFAM" id="SSF55785">
    <property type="entry name" value="PYP-like sensor domain (PAS domain)"/>
    <property type="match status" value="2"/>
</dbReference>
<evidence type="ECO:0000259" key="7">
    <source>
        <dbReference type="PROSITE" id="PS50109"/>
    </source>
</evidence>
<dbReference type="InterPro" id="IPR036097">
    <property type="entry name" value="HisK_dim/P_sf"/>
</dbReference>
<dbReference type="PROSITE" id="PS50109">
    <property type="entry name" value="HIS_KIN"/>
    <property type="match status" value="1"/>
</dbReference>
<evidence type="ECO:0000256" key="2">
    <source>
        <dbReference type="ARBA" id="ARBA00012438"/>
    </source>
</evidence>
<evidence type="ECO:0000256" key="6">
    <source>
        <dbReference type="ARBA" id="ARBA00023012"/>
    </source>
</evidence>
<dbReference type="PANTHER" id="PTHR43711:SF1">
    <property type="entry name" value="HISTIDINE KINASE 1"/>
    <property type="match status" value="1"/>
</dbReference>
<accession>A0A1G9U9Y6</accession>
<dbReference type="CDD" id="cd00075">
    <property type="entry name" value="HATPase"/>
    <property type="match status" value="1"/>
</dbReference>
<dbReference type="Gene3D" id="3.30.450.20">
    <property type="entry name" value="PAS domain"/>
    <property type="match status" value="2"/>
</dbReference>
<feature type="domain" description="PAS" evidence="8">
    <location>
        <begin position="126"/>
        <end position="187"/>
    </location>
</feature>
<dbReference type="CDD" id="cd00130">
    <property type="entry name" value="PAS"/>
    <property type="match status" value="2"/>
</dbReference>
<dbReference type="Pfam" id="PF00512">
    <property type="entry name" value="HisKA"/>
    <property type="match status" value="1"/>
</dbReference>
<dbReference type="AlphaFoldDB" id="A0A1G9U9Y6"/>
<dbReference type="InterPro" id="IPR050736">
    <property type="entry name" value="Sensor_HK_Regulatory"/>
</dbReference>
<dbReference type="RefSeq" id="WP_175526379.1">
    <property type="nucleotide sequence ID" value="NZ_FNIA01000004.1"/>
</dbReference>
<dbReference type="EMBL" id="FNIA01000004">
    <property type="protein sequence ID" value="SDM56708.1"/>
    <property type="molecule type" value="Genomic_DNA"/>
</dbReference>
<dbReference type="SMART" id="SM00387">
    <property type="entry name" value="HATPase_c"/>
    <property type="match status" value="1"/>
</dbReference>
<dbReference type="InterPro" id="IPR004358">
    <property type="entry name" value="Sig_transdc_His_kin-like_C"/>
</dbReference>
<dbReference type="Gene3D" id="3.30.565.10">
    <property type="entry name" value="Histidine kinase-like ATPase, C-terminal domain"/>
    <property type="match status" value="1"/>
</dbReference>
<dbReference type="EC" id="2.7.13.3" evidence="2"/>
<feature type="domain" description="PAS" evidence="8">
    <location>
        <begin position="6"/>
        <end position="62"/>
    </location>
</feature>
<dbReference type="SUPFAM" id="SSF55781">
    <property type="entry name" value="GAF domain-like"/>
    <property type="match status" value="1"/>
</dbReference>
<dbReference type="InterPro" id="IPR000014">
    <property type="entry name" value="PAS"/>
</dbReference>
<dbReference type="SMART" id="SM00091">
    <property type="entry name" value="PAS"/>
    <property type="match status" value="2"/>
</dbReference>
<dbReference type="PRINTS" id="PR00344">
    <property type="entry name" value="BCTRLSENSOR"/>
</dbReference>
<evidence type="ECO:0000256" key="5">
    <source>
        <dbReference type="ARBA" id="ARBA00022777"/>
    </source>
</evidence>
<dbReference type="PANTHER" id="PTHR43711">
    <property type="entry name" value="TWO-COMPONENT HISTIDINE KINASE"/>
    <property type="match status" value="1"/>
</dbReference>
<dbReference type="PROSITE" id="PS50112">
    <property type="entry name" value="PAS"/>
    <property type="match status" value="2"/>
</dbReference>
<keyword evidence="5" id="KW-0418">Kinase</keyword>
<dbReference type="CDD" id="cd00082">
    <property type="entry name" value="HisKA"/>
    <property type="match status" value="1"/>
</dbReference>
<dbReference type="GO" id="GO:0000155">
    <property type="term" value="F:phosphorelay sensor kinase activity"/>
    <property type="evidence" value="ECO:0007669"/>
    <property type="project" value="InterPro"/>
</dbReference>
<dbReference type="SMART" id="SM00065">
    <property type="entry name" value="GAF"/>
    <property type="match status" value="1"/>
</dbReference>
<dbReference type="InterPro" id="IPR035965">
    <property type="entry name" value="PAS-like_dom_sf"/>
</dbReference>
<dbReference type="Pfam" id="PF08448">
    <property type="entry name" value="PAS_4"/>
    <property type="match status" value="1"/>
</dbReference>
<dbReference type="InterPro" id="IPR029016">
    <property type="entry name" value="GAF-like_dom_sf"/>
</dbReference>
<dbReference type="SUPFAM" id="SSF47384">
    <property type="entry name" value="Homodimeric domain of signal transducing histidine kinase"/>
    <property type="match status" value="1"/>
</dbReference>
<protein>
    <recommendedName>
        <fullName evidence="2">histidine kinase</fullName>
        <ecNumber evidence="2">2.7.13.3</ecNumber>
    </recommendedName>
</protein>
<keyword evidence="3" id="KW-0597">Phosphoprotein</keyword>
<dbReference type="Proteomes" id="UP000199370">
    <property type="component" value="Unassembled WGS sequence"/>
</dbReference>
<dbReference type="SMART" id="SM00388">
    <property type="entry name" value="HisKA"/>
    <property type="match status" value="1"/>
</dbReference>
<evidence type="ECO:0000313" key="10">
    <source>
        <dbReference type="Proteomes" id="UP000199370"/>
    </source>
</evidence>
<comment type="catalytic activity">
    <reaction evidence="1">
        <text>ATP + protein L-histidine = ADP + protein N-phospho-L-histidine.</text>
        <dbReference type="EC" id="2.7.13.3"/>
    </reaction>
</comment>
<dbReference type="STRING" id="996166.SAMN05192554_10415"/>
<keyword evidence="10" id="KW-1185">Reference proteome</keyword>
<dbReference type="InterPro" id="IPR013656">
    <property type="entry name" value="PAS_4"/>
</dbReference>
<dbReference type="Pfam" id="PF01590">
    <property type="entry name" value="GAF"/>
    <property type="match status" value="1"/>
</dbReference>
<dbReference type="InterPro" id="IPR003594">
    <property type="entry name" value="HATPase_dom"/>
</dbReference>
<organism evidence="9 10">
    <name type="scientific">Haloarchaeobius iranensis</name>
    <dbReference type="NCBI Taxonomy" id="996166"/>
    <lineage>
        <taxon>Archaea</taxon>
        <taxon>Methanobacteriati</taxon>
        <taxon>Methanobacteriota</taxon>
        <taxon>Stenosarchaea group</taxon>
        <taxon>Halobacteria</taxon>
        <taxon>Halobacteriales</taxon>
        <taxon>Halorubellaceae</taxon>
        <taxon>Haloarchaeobius</taxon>
    </lineage>
</organism>
<evidence type="ECO:0000313" key="9">
    <source>
        <dbReference type="EMBL" id="SDM56708.1"/>
    </source>
</evidence>
<dbReference type="Gene3D" id="1.10.287.130">
    <property type="match status" value="1"/>
</dbReference>
<proteinExistence type="predicted"/>
<reference evidence="9 10" key="1">
    <citation type="submission" date="2016-10" db="EMBL/GenBank/DDBJ databases">
        <authorList>
            <person name="de Groot N.N."/>
        </authorList>
    </citation>
    <scope>NUCLEOTIDE SEQUENCE [LARGE SCALE GENOMIC DNA]</scope>
    <source>
        <strain evidence="10">EB21,IBRC-M 10013,KCTC 4048</strain>
    </source>
</reference>
<evidence type="ECO:0000256" key="1">
    <source>
        <dbReference type="ARBA" id="ARBA00000085"/>
    </source>
</evidence>